<dbReference type="Pfam" id="PF06058">
    <property type="entry name" value="DCP1"/>
    <property type="match status" value="1"/>
</dbReference>
<dbReference type="Gene3D" id="2.30.29.30">
    <property type="entry name" value="Pleckstrin-homology domain (PH domain)/Phosphotyrosine-binding domain (PTB)"/>
    <property type="match status" value="1"/>
</dbReference>
<dbReference type="PANTHER" id="PTHR16290:SF5">
    <property type="entry name" value="MRNA-DECAPPING ENZYME 1B"/>
    <property type="match status" value="1"/>
</dbReference>
<organism evidence="6 7">
    <name type="scientific">Saguinus oedipus</name>
    <name type="common">Cotton-top tamarin</name>
    <name type="synonym">Oedipomidas oedipus</name>
    <dbReference type="NCBI Taxonomy" id="9490"/>
    <lineage>
        <taxon>Eukaryota</taxon>
        <taxon>Metazoa</taxon>
        <taxon>Chordata</taxon>
        <taxon>Craniata</taxon>
        <taxon>Vertebrata</taxon>
        <taxon>Euteleostomi</taxon>
        <taxon>Mammalia</taxon>
        <taxon>Eutheria</taxon>
        <taxon>Euarchontoglires</taxon>
        <taxon>Primates</taxon>
        <taxon>Haplorrhini</taxon>
        <taxon>Platyrrhini</taxon>
        <taxon>Cebidae</taxon>
        <taxon>Callitrichinae</taxon>
        <taxon>Saguinus</taxon>
    </lineage>
</organism>
<protein>
    <recommendedName>
        <fullName evidence="4">5'-(N(7)-methylguanosine 5'-triphospho)-[mRNA] hydrolase</fullName>
        <ecNumber evidence="4">3.6.1.62</ecNumber>
    </recommendedName>
</protein>
<keyword evidence="7" id="KW-1185">Reference proteome</keyword>
<accession>A0ABQ9UWG5</accession>
<dbReference type="InterPro" id="IPR010334">
    <property type="entry name" value="Dcp1"/>
</dbReference>
<dbReference type="EC" id="3.6.1.62" evidence="4"/>
<evidence type="ECO:0000256" key="5">
    <source>
        <dbReference type="ARBA" id="ARBA00047661"/>
    </source>
</evidence>
<evidence type="ECO:0000256" key="2">
    <source>
        <dbReference type="ARBA" id="ARBA00008778"/>
    </source>
</evidence>
<dbReference type="Proteomes" id="UP001266305">
    <property type="component" value="Unassembled WGS sequence"/>
</dbReference>
<name>A0ABQ9UWG5_SAGOE</name>
<dbReference type="EMBL" id="JASSZA010000009">
    <property type="protein sequence ID" value="KAK2101413.1"/>
    <property type="molecule type" value="Genomic_DNA"/>
</dbReference>
<dbReference type="SUPFAM" id="SSF50729">
    <property type="entry name" value="PH domain-like"/>
    <property type="match status" value="1"/>
</dbReference>
<gene>
    <name evidence="6" type="ORF">P7K49_019079</name>
</gene>
<proteinExistence type="inferred from homology"/>
<evidence type="ECO:0000256" key="4">
    <source>
        <dbReference type="ARBA" id="ARBA00026102"/>
    </source>
</evidence>
<comment type="subcellular location">
    <subcellularLocation>
        <location evidence="1">Cytoplasm</location>
    </subcellularLocation>
</comment>
<dbReference type="PANTHER" id="PTHR16290">
    <property type="entry name" value="TRANSCRIPTION FACTOR SMIF DECAPPING ENZYME DCP1"/>
    <property type="match status" value="1"/>
</dbReference>
<evidence type="ECO:0000256" key="1">
    <source>
        <dbReference type="ARBA" id="ARBA00004496"/>
    </source>
</evidence>
<keyword evidence="3" id="KW-0963">Cytoplasm</keyword>
<reference evidence="6 7" key="1">
    <citation type="submission" date="2023-05" db="EMBL/GenBank/DDBJ databases">
        <title>B98-5 Cell Line De Novo Hybrid Assembly: An Optical Mapping Approach.</title>
        <authorList>
            <person name="Kananen K."/>
            <person name="Auerbach J.A."/>
            <person name="Kautto E."/>
            <person name="Blachly J.S."/>
        </authorList>
    </citation>
    <scope>NUCLEOTIDE SEQUENCE [LARGE SCALE GENOMIC DNA]</scope>
    <source>
        <strain evidence="6">B95-8</strain>
        <tissue evidence="6">Cell line</tissue>
    </source>
</reference>
<evidence type="ECO:0000313" key="7">
    <source>
        <dbReference type="Proteomes" id="UP001266305"/>
    </source>
</evidence>
<feature type="non-terminal residue" evidence="6">
    <location>
        <position position="115"/>
    </location>
</feature>
<dbReference type="InterPro" id="IPR011993">
    <property type="entry name" value="PH-like_dom_sf"/>
</dbReference>
<comment type="similarity">
    <text evidence="2">Belongs to the DCP1 family.</text>
</comment>
<comment type="caution">
    <text evidence="6">The sequence shown here is derived from an EMBL/GenBank/DDBJ whole genome shotgun (WGS) entry which is preliminary data.</text>
</comment>
<feature type="non-terminal residue" evidence="6">
    <location>
        <position position="1"/>
    </location>
</feature>
<comment type="catalytic activity">
    <reaction evidence="5">
        <text>a 5'-end (N(7)-methyl 5'-triphosphoguanosine)-ribonucleoside in mRNA + H2O = N(7)-methyl-GDP + a 5'-end phospho-ribonucleoside in mRNA + 2 H(+)</text>
        <dbReference type="Rhea" id="RHEA:67484"/>
        <dbReference type="Rhea" id="RHEA-COMP:15692"/>
        <dbReference type="Rhea" id="RHEA-COMP:17167"/>
        <dbReference type="ChEBI" id="CHEBI:15377"/>
        <dbReference type="ChEBI" id="CHEBI:15378"/>
        <dbReference type="ChEBI" id="CHEBI:63714"/>
        <dbReference type="ChEBI" id="CHEBI:138282"/>
        <dbReference type="ChEBI" id="CHEBI:156461"/>
        <dbReference type="EC" id="3.6.1.62"/>
    </reaction>
    <physiologicalReaction direction="left-to-right" evidence="5">
        <dbReference type="Rhea" id="RHEA:67485"/>
    </physiologicalReaction>
</comment>
<sequence>ISAENSTIKTFLVPFDIRTITDKKQKFHAQILVSFEDVHNLFDVFFAVSIYGIWFYDKEECQRIAELMKNLTQYEQLKAHQGTGAGISPMILNSGEGKEVDILQMLIKAKDEYTK</sequence>
<evidence type="ECO:0000256" key="3">
    <source>
        <dbReference type="ARBA" id="ARBA00022490"/>
    </source>
</evidence>
<evidence type="ECO:0000313" key="6">
    <source>
        <dbReference type="EMBL" id="KAK2101413.1"/>
    </source>
</evidence>